<keyword evidence="4" id="KW-1185">Reference proteome</keyword>
<dbReference type="AlphaFoldDB" id="A0A1R1ECD4"/>
<comment type="caution">
    <text evidence="3">The sequence shown here is derived from an EMBL/GenBank/DDBJ whole genome shotgun (WGS) entry which is preliminary data.</text>
</comment>
<comment type="similarity">
    <text evidence="1">Belongs to the bacterial solute-binding protein 8 family.</text>
</comment>
<dbReference type="SUPFAM" id="SSF53807">
    <property type="entry name" value="Helical backbone' metal receptor"/>
    <property type="match status" value="1"/>
</dbReference>
<evidence type="ECO:0000313" key="3">
    <source>
        <dbReference type="EMBL" id="OMF49439.1"/>
    </source>
</evidence>
<organism evidence="3 4">
    <name type="scientific">Paenibacillus rhizosphaerae</name>
    <dbReference type="NCBI Taxonomy" id="297318"/>
    <lineage>
        <taxon>Bacteria</taxon>
        <taxon>Bacillati</taxon>
        <taxon>Bacillota</taxon>
        <taxon>Bacilli</taxon>
        <taxon>Bacillales</taxon>
        <taxon>Paenibacillaceae</taxon>
        <taxon>Paenibacillus</taxon>
    </lineage>
</organism>
<sequence length="179" mass="19994">MKATSAPQATMELVYEDIMNIGKIFQVEDRANELVASLKEDVESIQSKIGQVDEPVKVMFYDSGDTTSMWTAGNQLASDLLARVGGINIFGDIPKNWSQVNWEEVVNRNPKVIIVFDYGKESAQSKIDLIKNQPAMKDVAAVVNDRFVITKLANVMEGIRITTAMEDFAKGLYPDKMRE</sequence>
<evidence type="ECO:0000256" key="1">
    <source>
        <dbReference type="ARBA" id="ARBA00008814"/>
    </source>
</evidence>
<dbReference type="PANTHER" id="PTHR30535">
    <property type="entry name" value="VITAMIN B12-BINDING PROTEIN"/>
    <property type="match status" value="1"/>
</dbReference>
<name>A0A1R1ECD4_9BACL</name>
<dbReference type="InterPro" id="IPR002491">
    <property type="entry name" value="ABC_transptr_periplasmic_BD"/>
</dbReference>
<dbReference type="EMBL" id="MRTP01000014">
    <property type="protein sequence ID" value="OMF49439.1"/>
    <property type="molecule type" value="Genomic_DNA"/>
</dbReference>
<dbReference type="Gene3D" id="3.40.50.1980">
    <property type="entry name" value="Nitrogenase molybdenum iron protein domain"/>
    <property type="match status" value="1"/>
</dbReference>
<dbReference type="Pfam" id="PF01497">
    <property type="entry name" value="Peripla_BP_2"/>
    <property type="match status" value="1"/>
</dbReference>
<evidence type="ECO:0000259" key="2">
    <source>
        <dbReference type="PROSITE" id="PS50983"/>
    </source>
</evidence>
<dbReference type="Proteomes" id="UP000187172">
    <property type="component" value="Unassembled WGS sequence"/>
</dbReference>
<protein>
    <recommendedName>
        <fullName evidence="2">Fe/B12 periplasmic-binding domain-containing protein</fullName>
    </recommendedName>
</protein>
<proteinExistence type="inferred from homology"/>
<dbReference type="STRING" id="297318.BK138_30055"/>
<gene>
    <name evidence="3" type="ORF">BK138_30055</name>
</gene>
<dbReference type="InterPro" id="IPR050902">
    <property type="entry name" value="ABC_Transporter_SBP"/>
</dbReference>
<dbReference type="PROSITE" id="PS50983">
    <property type="entry name" value="FE_B12_PBP"/>
    <property type="match status" value="1"/>
</dbReference>
<dbReference type="RefSeq" id="WP_076175378.1">
    <property type="nucleotide sequence ID" value="NZ_MRTP01000014.1"/>
</dbReference>
<reference evidence="3 4" key="1">
    <citation type="submission" date="2016-11" db="EMBL/GenBank/DDBJ databases">
        <title>Paenibacillus species isolates.</title>
        <authorList>
            <person name="Beno S.M."/>
        </authorList>
    </citation>
    <scope>NUCLEOTIDE SEQUENCE [LARGE SCALE GENOMIC DNA]</scope>
    <source>
        <strain evidence="3 4">FSL R5-0378</strain>
    </source>
</reference>
<accession>A0A1R1ECD4</accession>
<dbReference type="PANTHER" id="PTHR30535:SF7">
    <property type="entry name" value="IRON(III) DICITRATE-BINDING PROTEIN"/>
    <property type="match status" value="1"/>
</dbReference>
<evidence type="ECO:0000313" key="4">
    <source>
        <dbReference type="Proteomes" id="UP000187172"/>
    </source>
</evidence>
<feature type="domain" description="Fe/B12 periplasmic-binding" evidence="2">
    <location>
        <begin position="1"/>
        <end position="176"/>
    </location>
</feature>